<comment type="caution">
    <text evidence="2">The sequence shown here is derived from an EMBL/GenBank/DDBJ whole genome shotgun (WGS) entry which is preliminary data.</text>
</comment>
<sequence length="104" mass="11773">MSKTILKTVNHSCHDVTAYFLIKGDNMLTALSVARESGFVKPSEPIILVQAFPPQTDAFGNVTETPHVEYVYTDAREDVEDNFYSMVITFYLLGTFYQITWLGL</sequence>
<keyword evidence="1" id="KW-1133">Transmembrane helix</keyword>
<accession>A0A9D4K437</accession>
<reference evidence="2" key="1">
    <citation type="journal article" date="2019" name="bioRxiv">
        <title>The Genome of the Zebra Mussel, Dreissena polymorpha: A Resource for Invasive Species Research.</title>
        <authorList>
            <person name="McCartney M.A."/>
            <person name="Auch B."/>
            <person name="Kono T."/>
            <person name="Mallez S."/>
            <person name="Zhang Y."/>
            <person name="Obille A."/>
            <person name="Becker A."/>
            <person name="Abrahante J.E."/>
            <person name="Garbe J."/>
            <person name="Badalamenti J.P."/>
            <person name="Herman A."/>
            <person name="Mangelson H."/>
            <person name="Liachko I."/>
            <person name="Sullivan S."/>
            <person name="Sone E.D."/>
            <person name="Koren S."/>
            <person name="Silverstein K.A.T."/>
            <person name="Beckman K.B."/>
            <person name="Gohl D.M."/>
        </authorList>
    </citation>
    <scope>NUCLEOTIDE SEQUENCE</scope>
    <source>
        <strain evidence="2">Duluth1</strain>
        <tissue evidence="2">Whole animal</tissue>
    </source>
</reference>
<organism evidence="2 3">
    <name type="scientific">Dreissena polymorpha</name>
    <name type="common">Zebra mussel</name>
    <name type="synonym">Mytilus polymorpha</name>
    <dbReference type="NCBI Taxonomy" id="45954"/>
    <lineage>
        <taxon>Eukaryota</taxon>
        <taxon>Metazoa</taxon>
        <taxon>Spiralia</taxon>
        <taxon>Lophotrochozoa</taxon>
        <taxon>Mollusca</taxon>
        <taxon>Bivalvia</taxon>
        <taxon>Autobranchia</taxon>
        <taxon>Heteroconchia</taxon>
        <taxon>Euheterodonta</taxon>
        <taxon>Imparidentia</taxon>
        <taxon>Neoheterodontei</taxon>
        <taxon>Myida</taxon>
        <taxon>Dreissenoidea</taxon>
        <taxon>Dreissenidae</taxon>
        <taxon>Dreissena</taxon>
    </lineage>
</organism>
<evidence type="ECO:0000313" key="2">
    <source>
        <dbReference type="EMBL" id="KAH3832640.1"/>
    </source>
</evidence>
<evidence type="ECO:0000313" key="3">
    <source>
        <dbReference type="Proteomes" id="UP000828390"/>
    </source>
</evidence>
<evidence type="ECO:0000256" key="1">
    <source>
        <dbReference type="SAM" id="Phobius"/>
    </source>
</evidence>
<name>A0A9D4K437_DREPO</name>
<reference evidence="2" key="2">
    <citation type="submission" date="2020-11" db="EMBL/GenBank/DDBJ databases">
        <authorList>
            <person name="McCartney M.A."/>
            <person name="Auch B."/>
            <person name="Kono T."/>
            <person name="Mallez S."/>
            <person name="Becker A."/>
            <person name="Gohl D.M."/>
            <person name="Silverstein K.A.T."/>
            <person name="Koren S."/>
            <person name="Bechman K.B."/>
            <person name="Herman A."/>
            <person name="Abrahante J.E."/>
            <person name="Garbe J."/>
        </authorList>
    </citation>
    <scope>NUCLEOTIDE SEQUENCE</scope>
    <source>
        <strain evidence="2">Duluth1</strain>
        <tissue evidence="2">Whole animal</tissue>
    </source>
</reference>
<keyword evidence="3" id="KW-1185">Reference proteome</keyword>
<proteinExistence type="predicted"/>
<protein>
    <submittedName>
        <fullName evidence="2">Uncharacterized protein</fullName>
    </submittedName>
</protein>
<dbReference type="Proteomes" id="UP000828390">
    <property type="component" value="Unassembled WGS sequence"/>
</dbReference>
<feature type="transmembrane region" description="Helical" evidence="1">
    <location>
        <begin position="83"/>
        <end position="103"/>
    </location>
</feature>
<dbReference type="AlphaFoldDB" id="A0A9D4K437"/>
<dbReference type="EMBL" id="JAIWYP010000004">
    <property type="protein sequence ID" value="KAH3832640.1"/>
    <property type="molecule type" value="Genomic_DNA"/>
</dbReference>
<gene>
    <name evidence="2" type="ORF">DPMN_105932</name>
</gene>
<keyword evidence="1" id="KW-0472">Membrane</keyword>
<keyword evidence="1" id="KW-0812">Transmembrane</keyword>